<dbReference type="AlphaFoldDB" id="A0A2G9XD60"/>
<keyword evidence="1" id="KW-0472">Membrane</keyword>
<evidence type="ECO:0000313" key="3">
    <source>
        <dbReference type="Proteomes" id="UP000231388"/>
    </source>
</evidence>
<sequence>MYFDGIKTIPNIYLFLQVLFDFYYCEKKFYLKRLPVFIFFVWYGLFINGGIILFTELIREKLSLTPALIFSTVSLFAGYNLTKRAALKKYKKYLQKENSPSFLLFLKYFTFSSGSVIALALATAFLYLLKIH</sequence>
<keyword evidence="1" id="KW-1133">Transmembrane helix</keyword>
<dbReference type="EMBL" id="PCQY01000001">
    <property type="protein sequence ID" value="PIP04877.1"/>
    <property type="molecule type" value="Genomic_DNA"/>
</dbReference>
<name>A0A2G9XD60_UNCKA</name>
<gene>
    <name evidence="2" type="ORF">COX53_00025</name>
</gene>
<protein>
    <submittedName>
        <fullName evidence="2">Uncharacterized protein</fullName>
    </submittedName>
</protein>
<evidence type="ECO:0000256" key="1">
    <source>
        <dbReference type="SAM" id="Phobius"/>
    </source>
</evidence>
<accession>A0A2G9XD60</accession>
<reference evidence="2 3" key="1">
    <citation type="submission" date="2017-09" db="EMBL/GenBank/DDBJ databases">
        <title>Depth-based differentiation of microbial function through sediment-hosted aquifers and enrichment of novel symbionts in the deep terrestrial subsurface.</title>
        <authorList>
            <person name="Probst A.J."/>
            <person name="Ladd B."/>
            <person name="Jarett J.K."/>
            <person name="Geller-Mcgrath D.E."/>
            <person name="Sieber C.M."/>
            <person name="Emerson J.B."/>
            <person name="Anantharaman K."/>
            <person name="Thomas B.C."/>
            <person name="Malmstrom R."/>
            <person name="Stieglmeier M."/>
            <person name="Klingl A."/>
            <person name="Woyke T."/>
            <person name="Ryan C.M."/>
            <person name="Banfield J.F."/>
        </authorList>
    </citation>
    <scope>NUCLEOTIDE SEQUENCE [LARGE SCALE GENOMIC DNA]</scope>
    <source>
        <strain evidence="2">CG23_combo_of_CG06-09_8_20_14_all_40_14</strain>
    </source>
</reference>
<feature type="transmembrane region" description="Helical" evidence="1">
    <location>
        <begin position="64"/>
        <end position="81"/>
    </location>
</feature>
<dbReference type="Proteomes" id="UP000231388">
    <property type="component" value="Unassembled WGS sequence"/>
</dbReference>
<feature type="transmembrane region" description="Helical" evidence="1">
    <location>
        <begin position="102"/>
        <end position="129"/>
    </location>
</feature>
<comment type="caution">
    <text evidence="2">The sequence shown here is derived from an EMBL/GenBank/DDBJ whole genome shotgun (WGS) entry which is preliminary data.</text>
</comment>
<evidence type="ECO:0000313" key="2">
    <source>
        <dbReference type="EMBL" id="PIP04877.1"/>
    </source>
</evidence>
<feature type="transmembrane region" description="Helical" evidence="1">
    <location>
        <begin position="36"/>
        <end position="58"/>
    </location>
</feature>
<keyword evidence="1" id="KW-0812">Transmembrane</keyword>
<organism evidence="2 3">
    <name type="scientific">candidate division WWE3 bacterium CG23_combo_of_CG06-09_8_20_14_all_40_14</name>
    <dbReference type="NCBI Taxonomy" id="1975095"/>
    <lineage>
        <taxon>Bacteria</taxon>
        <taxon>Katanobacteria</taxon>
    </lineage>
</organism>
<proteinExistence type="predicted"/>